<accession>A0AAE1GY94</accession>
<dbReference type="Pfam" id="PF05699">
    <property type="entry name" value="Dimer_Tnp_hAT"/>
    <property type="match status" value="1"/>
</dbReference>
<dbReference type="Pfam" id="PF14291">
    <property type="entry name" value="DUF4371"/>
    <property type="match status" value="1"/>
</dbReference>
<feature type="domain" description="DUF4371" evidence="2">
    <location>
        <begin position="72"/>
        <end position="185"/>
    </location>
</feature>
<evidence type="ECO:0000313" key="4">
    <source>
        <dbReference type="Proteomes" id="UP001219518"/>
    </source>
</evidence>
<reference evidence="3" key="1">
    <citation type="submission" date="2021-07" db="EMBL/GenBank/DDBJ databases">
        <authorList>
            <person name="Catto M.A."/>
            <person name="Jacobson A."/>
            <person name="Kennedy G."/>
            <person name="Labadie P."/>
            <person name="Hunt B.G."/>
            <person name="Srinivasan R."/>
        </authorList>
    </citation>
    <scope>NUCLEOTIDE SEQUENCE</scope>
    <source>
        <strain evidence="3">PL_HMW_Pooled</strain>
        <tissue evidence="3">Head</tissue>
    </source>
</reference>
<dbReference type="InterPro" id="IPR025398">
    <property type="entry name" value="DUF4371"/>
</dbReference>
<dbReference type="EMBL" id="JAHWGI010000256">
    <property type="protein sequence ID" value="KAK3911264.1"/>
    <property type="molecule type" value="Genomic_DNA"/>
</dbReference>
<gene>
    <name evidence="3" type="ORF">KUF71_021045</name>
</gene>
<dbReference type="PANTHER" id="PTHR46289:SF14">
    <property type="entry name" value="DUF4371 DOMAIN-CONTAINING PROTEIN"/>
    <property type="match status" value="1"/>
</dbReference>
<dbReference type="InterPro" id="IPR008906">
    <property type="entry name" value="HATC_C_dom"/>
</dbReference>
<comment type="caution">
    <text evidence="3">The sequence shown here is derived from an EMBL/GenBank/DDBJ whole genome shotgun (WGS) entry which is preliminary data.</text>
</comment>
<name>A0AAE1GY94_9NEOP</name>
<evidence type="ECO:0000259" key="2">
    <source>
        <dbReference type="Pfam" id="PF14291"/>
    </source>
</evidence>
<dbReference type="InterPro" id="IPR052958">
    <property type="entry name" value="IFN-induced_PKR_regulator"/>
</dbReference>
<evidence type="ECO:0000259" key="1">
    <source>
        <dbReference type="Pfam" id="PF05699"/>
    </source>
</evidence>
<dbReference type="AlphaFoldDB" id="A0AAE1GY94"/>
<dbReference type="SUPFAM" id="SSF53098">
    <property type="entry name" value="Ribonuclease H-like"/>
    <property type="match status" value="1"/>
</dbReference>
<dbReference type="GO" id="GO:0046983">
    <property type="term" value="F:protein dimerization activity"/>
    <property type="evidence" value="ECO:0007669"/>
    <property type="project" value="InterPro"/>
</dbReference>
<dbReference type="Proteomes" id="UP001219518">
    <property type="component" value="Unassembled WGS sequence"/>
</dbReference>
<organism evidence="3 4">
    <name type="scientific">Frankliniella fusca</name>
    <dbReference type="NCBI Taxonomy" id="407009"/>
    <lineage>
        <taxon>Eukaryota</taxon>
        <taxon>Metazoa</taxon>
        <taxon>Ecdysozoa</taxon>
        <taxon>Arthropoda</taxon>
        <taxon>Hexapoda</taxon>
        <taxon>Insecta</taxon>
        <taxon>Pterygota</taxon>
        <taxon>Neoptera</taxon>
        <taxon>Paraneoptera</taxon>
        <taxon>Thysanoptera</taxon>
        <taxon>Terebrantia</taxon>
        <taxon>Thripoidea</taxon>
        <taxon>Thripidae</taxon>
        <taxon>Frankliniella</taxon>
    </lineage>
</organism>
<dbReference type="InterPro" id="IPR012337">
    <property type="entry name" value="RNaseH-like_sf"/>
</dbReference>
<feature type="domain" description="HAT C-terminal dimerisation" evidence="1">
    <location>
        <begin position="567"/>
        <end position="655"/>
    </location>
</feature>
<evidence type="ECO:0000313" key="3">
    <source>
        <dbReference type="EMBL" id="KAK3911264.1"/>
    </source>
</evidence>
<dbReference type="PANTHER" id="PTHR46289">
    <property type="entry name" value="52 KDA REPRESSOR OF THE INHIBITOR OF THE PROTEIN KINASE-LIKE PROTEIN-RELATED"/>
    <property type="match status" value="1"/>
</dbReference>
<protein>
    <submittedName>
        <fullName evidence="3">52 kDa repressor of the inhibitor of the protein kinase</fullName>
    </submittedName>
</protein>
<sequence length="676" mass="75961">MDATLAGQDFIQTYQNPDLEVGNRLQTQKLVDLEEKKILIKKIIETIILCGRQNIALRGRRDSGRLTLDAPSDQNDGNLRTLLRFRAQVGDEVLKQKLMENKSKLKYISPQNQNEFIRFCGEEILKSITTRVLAARFFAIMFDESPDISHISQMSLVLRYVDCSSDPQHATVREDFIMFIDARQAAADMLLPLPPVEAAESVGPETEIINDEAYLDDDMREEEETRRPGPEPILSGEILGKIAIKAVTEDLGLDIKNCVAVATDSCSVMMSEARGAVAEILKVAKHAVKTPCGSHVLNNSLSQSSKVQQVKTTSSVMQQTSTFMNSSSKRNFVVRDIMKRAGMPKLCETRFIERQDAYLMFRDNISSIIEVLQEIMSWNESKAVADAQSLILSLSNPAFVVTLVCMCDIFALTLPLAYLLQKVSLDVATASEHINDVISSLEEKRRQADGNFSVLFSEATEILEKLGGEMKTPPHEVVLDILPMKILKHILDRQTIYIPILDAICEDIKERFSKDALEAYGLVFLLPKYFKSAEFSSPAAREQQTSAVTSKYWSLFASSERSFQQMFLAELNLWERKWGRAENSALPDTAVAALDACDKEVFPIVHGLLKILSTLPNSTCTAERSFSTLRRLKTYLRNTMRADRLSGLALLNIHRGVEINLDAVVERFLKCENRRL</sequence>
<reference evidence="3" key="2">
    <citation type="journal article" date="2023" name="BMC Genomics">
        <title>Pest status, molecular evolution, and epigenetic factors derived from the genome assembly of Frankliniella fusca, a thysanopteran phytovirus vector.</title>
        <authorList>
            <person name="Catto M.A."/>
            <person name="Labadie P.E."/>
            <person name="Jacobson A.L."/>
            <person name="Kennedy G.G."/>
            <person name="Srinivasan R."/>
            <person name="Hunt B.G."/>
        </authorList>
    </citation>
    <scope>NUCLEOTIDE SEQUENCE</scope>
    <source>
        <strain evidence="3">PL_HMW_Pooled</strain>
    </source>
</reference>
<keyword evidence="4" id="KW-1185">Reference proteome</keyword>
<proteinExistence type="predicted"/>